<dbReference type="Proteomes" id="UP000324800">
    <property type="component" value="Unassembled WGS sequence"/>
</dbReference>
<dbReference type="PANTHER" id="PTHR46564">
    <property type="entry name" value="TRANSPOSASE"/>
    <property type="match status" value="1"/>
</dbReference>
<proteinExistence type="predicted"/>
<feature type="non-terminal residue" evidence="3">
    <location>
        <position position="557"/>
    </location>
</feature>
<protein>
    <recommendedName>
        <fullName evidence="2">OTU domain-containing protein</fullName>
    </recommendedName>
</protein>
<comment type="caution">
    <text evidence="3">The sequence shown here is derived from an EMBL/GenBank/DDBJ whole genome shotgun (WGS) entry which is preliminary data.</text>
</comment>
<sequence length="557" mass="62555">MSIALTMCDSEINDVCIYEQQIANNVLEVHNIEIAPSTANEFIRSQKMLNYGLPIFSYKRLRVAEKQKNSDETKMKRIEYIRQYRELELSGCEFIIIDETPCNVLEFRRRGRAPVGQTAFRTRQKAKITNITAISAISSLRGVIHVLFVVGKVDHKIFIMFMNRLLLHLQQSALSSQSTYEPMVFIMDNALIHHDISVLNLLQDNNHRVLYTAPYSCEINPIENVFGIFKALLKISYDCTKVVAYTNHLQNGFQRITSRQVRRCIMYVTNHLFSRVLLKQSLLMKDLQRIFAQQMDLAGELTIFDDEIDQDTSSDGNVDIKKQKRCREILDIQDENDITVQQPIQRKRLRRSFITNSSQTSSTEQIFTHINDSGLSANSLTSAAPINSHISNSGQILIHINDSGLSANSFTSVAQINSHNTNSGQILTHINDSELSANQFTSTAPINSHTSSSGQILTHINDSELSANSFTCAAPINSHTSSSGQILTHINDSGLSANQFTSTAPINSHTSSSGQKIPDKSAESISIQRNYKQKKFQLIDNSANGDCFFKAVSVCLY</sequence>
<feature type="compositionally biased region" description="Polar residues" evidence="1">
    <location>
        <begin position="501"/>
        <end position="515"/>
    </location>
</feature>
<feature type="domain" description="OTU" evidence="2">
    <location>
        <begin position="536"/>
        <end position="557"/>
    </location>
</feature>
<evidence type="ECO:0000256" key="1">
    <source>
        <dbReference type="SAM" id="MobiDB-lite"/>
    </source>
</evidence>
<dbReference type="PANTHER" id="PTHR46564:SF1">
    <property type="entry name" value="TRANSPOSASE"/>
    <property type="match status" value="1"/>
</dbReference>
<reference evidence="3 4" key="1">
    <citation type="submission" date="2019-03" db="EMBL/GenBank/DDBJ databases">
        <title>Single cell metagenomics reveals metabolic interactions within the superorganism composed of flagellate Streblomastix strix and complex community of Bacteroidetes bacteria on its surface.</title>
        <authorList>
            <person name="Treitli S.C."/>
            <person name="Kolisko M."/>
            <person name="Husnik F."/>
            <person name="Keeling P."/>
            <person name="Hampl V."/>
        </authorList>
    </citation>
    <scope>NUCLEOTIDE SEQUENCE [LARGE SCALE GENOMIC DNA]</scope>
    <source>
        <strain evidence="3">ST1C</strain>
    </source>
</reference>
<dbReference type="OrthoDB" id="8939043at2759"/>
<evidence type="ECO:0000313" key="3">
    <source>
        <dbReference type="EMBL" id="KAA6367917.1"/>
    </source>
</evidence>
<dbReference type="AlphaFoldDB" id="A0A5J4UBL3"/>
<dbReference type="Gene3D" id="3.30.420.10">
    <property type="entry name" value="Ribonuclease H-like superfamily/Ribonuclease H"/>
    <property type="match status" value="1"/>
</dbReference>
<dbReference type="InterPro" id="IPR038717">
    <property type="entry name" value="Tc1-like_DDE_dom"/>
</dbReference>
<dbReference type="PROSITE" id="PS50802">
    <property type="entry name" value="OTU"/>
    <property type="match status" value="1"/>
</dbReference>
<gene>
    <name evidence="3" type="ORF">EZS28_036557</name>
</gene>
<dbReference type="EMBL" id="SNRW01017850">
    <property type="protein sequence ID" value="KAA6367917.1"/>
    <property type="molecule type" value="Genomic_DNA"/>
</dbReference>
<accession>A0A5J4UBL3</accession>
<dbReference type="GO" id="GO:0003676">
    <property type="term" value="F:nucleic acid binding"/>
    <property type="evidence" value="ECO:0007669"/>
    <property type="project" value="InterPro"/>
</dbReference>
<evidence type="ECO:0000259" key="2">
    <source>
        <dbReference type="PROSITE" id="PS50802"/>
    </source>
</evidence>
<dbReference type="Pfam" id="PF13358">
    <property type="entry name" value="DDE_3"/>
    <property type="match status" value="1"/>
</dbReference>
<dbReference type="InterPro" id="IPR036397">
    <property type="entry name" value="RNaseH_sf"/>
</dbReference>
<dbReference type="InterPro" id="IPR003323">
    <property type="entry name" value="OTU_dom"/>
</dbReference>
<evidence type="ECO:0000313" key="4">
    <source>
        <dbReference type="Proteomes" id="UP000324800"/>
    </source>
</evidence>
<feature type="region of interest" description="Disordered" evidence="1">
    <location>
        <begin position="501"/>
        <end position="520"/>
    </location>
</feature>
<name>A0A5J4UBL3_9EUKA</name>
<organism evidence="3 4">
    <name type="scientific">Streblomastix strix</name>
    <dbReference type="NCBI Taxonomy" id="222440"/>
    <lineage>
        <taxon>Eukaryota</taxon>
        <taxon>Metamonada</taxon>
        <taxon>Preaxostyla</taxon>
        <taxon>Oxymonadida</taxon>
        <taxon>Streblomastigidae</taxon>
        <taxon>Streblomastix</taxon>
    </lineage>
</organism>